<dbReference type="PANTHER" id="PTHR10039">
    <property type="entry name" value="AMELOGENIN"/>
    <property type="match status" value="1"/>
</dbReference>
<dbReference type="PANTHER" id="PTHR10039:SF17">
    <property type="entry name" value="FUNGAL STAND N-TERMINAL GOODBYE DOMAIN-CONTAINING PROTEIN-RELATED"/>
    <property type="match status" value="1"/>
</dbReference>
<comment type="caution">
    <text evidence="6">The sequence shown here is derived from an EMBL/GenBank/DDBJ whole genome shotgun (WGS) entry which is preliminary data.</text>
</comment>
<dbReference type="Pfam" id="PF24883">
    <property type="entry name" value="NPHP3_N"/>
    <property type="match status" value="1"/>
</dbReference>
<dbReference type="Proteomes" id="UP001215712">
    <property type="component" value="Unassembled WGS sequence"/>
</dbReference>
<evidence type="ECO:0000259" key="5">
    <source>
        <dbReference type="Pfam" id="PF24883"/>
    </source>
</evidence>
<sequence length="1273" mass="144583">MSFGWSVGDLVNAVSILVQVAEAVKDVQGASEAYSLDSLFFKSVAVTLEALTQSPDKMNGLEEHIDEIYRAVKQFQEWFEKRVGVALSPITTSNPTTTKRLKRALSSALARVEYVLVISKEVTRFRQKVSSSLQVVQTNLQLNAFLQLSNFGQYKSSLTVNVVANIEKLNQTLLQTYYARLESHENSNRTRKILAWLNHLSVDDKLNDISQSMLAGSCTWILSKPGIPPLLDPDLMQVPKGWLWWVSGIPGSGKTNVATSLIKLLNADRCIAYFFCETQKPESLDVVAILRTWVWQLLQHIPEKVKEVATYFERGDQPSRTNMRACLQTLISANERPLFILDGLDEMDYDRRETFFTSIAGLDGLCDILVLSRELPDIFDGLSQAANDTKRALYHVRIVENDTKNDIQNFIHREVDRLNLSSTGDQQLVRRALAEKAKGMFVWVELVLKHLKQRKRFFREQIVDQLDRLPDSLGELYARILQRLFEQRDTRDQTTLLFKWIACSEQPLKLTELSSVLNIKENETQPRQFSLLEPSDLEQALFYCCGPIIRVIEDEPNKSKVTLIHASAKEFLLDQSRKSEPYGSLLVDAQQGHSFLASSCLTYLCYSTIPFAPFRDDDDAYLLFTDYSCGKKIQKRFDQYLERYPLLEYAALNWWKHMLILDQPEPLPAFIRFLSSSHFSTKWLQILLGLCKESALHLSLIQCITNLRPFVDSKNEPTFSAWIKNLLGPSEESMRWKLFIAAGDANDFLPEIHVAAFFDFTETIIDLVGKGVDVDLRSFRGQTPLAMAARSNALESAKLLTRYGAGPNTLCWANSTPLFWAFFVDTDRRWLPVLPRPFHVGKFLLESCNADPHKAILTEGWEHETPLHRLCVLPENEYSIELVRLIAQRGLNEELGPFPVLKTPLHTAARVGNIHIVKILLENGVSADVACERGLISPLLWLCEKSDPDLDVVRILIQKGANIHAIDPEEGRTALHFATRSTHATLAEILLEVGAEVNTTSFNGDLPIHEAIYNNNLDVIKVLITYGSSLSKKDSSGRIPLKIATDHANQELISVLIAAGGKIEQEDNESKIKNGPQTPRDQFEVFWILQNKCTQSPMASWLVLRILDMAEYWVKVEVKRSGSVRVDQRKNPNGMVYLMTDPLPGRMKAPVRAIQFTTFSHDQGWSDYPQSHGSYHNTWTWFKAVVEEEDCTRIPIQGEDGLLCKNVHARWSTKEHRVAFGEGSTRRKRAWVQKIHRGSRVGILAEALFPGWVNYVEGAQIEVYVTYLKDIEQ</sequence>
<feature type="signal peptide" evidence="3">
    <location>
        <begin position="1"/>
        <end position="23"/>
    </location>
</feature>
<keyword evidence="1" id="KW-0677">Repeat</keyword>
<dbReference type="Pfam" id="PF12796">
    <property type="entry name" value="Ank_2"/>
    <property type="match status" value="1"/>
</dbReference>
<feature type="chain" id="PRO_5041967181" description="NACHT domain-containing protein" evidence="3">
    <location>
        <begin position="24"/>
        <end position="1273"/>
    </location>
</feature>
<accession>A0AAD6HUD3</accession>
<dbReference type="Gene3D" id="3.40.50.300">
    <property type="entry name" value="P-loop containing nucleotide triphosphate hydrolases"/>
    <property type="match status" value="1"/>
</dbReference>
<feature type="domain" description="Nephrocystin 3-like N-terminal" evidence="5">
    <location>
        <begin position="216"/>
        <end position="372"/>
    </location>
</feature>
<dbReference type="InterPro" id="IPR036770">
    <property type="entry name" value="Ankyrin_rpt-contain_sf"/>
</dbReference>
<protein>
    <recommendedName>
        <fullName evidence="8">NACHT domain-containing protein</fullName>
    </recommendedName>
</protein>
<evidence type="ECO:0008006" key="8">
    <source>
        <dbReference type="Google" id="ProtNLM"/>
    </source>
</evidence>
<dbReference type="SMART" id="SM00248">
    <property type="entry name" value="ANK"/>
    <property type="match status" value="8"/>
</dbReference>
<dbReference type="SUPFAM" id="SSF48403">
    <property type="entry name" value="Ankyrin repeat"/>
    <property type="match status" value="1"/>
</dbReference>
<dbReference type="Pfam" id="PF22939">
    <property type="entry name" value="WHD_GPIID"/>
    <property type="match status" value="1"/>
</dbReference>
<dbReference type="InterPro" id="IPR056884">
    <property type="entry name" value="NPHP3-like_N"/>
</dbReference>
<feature type="repeat" description="ANK" evidence="2">
    <location>
        <begin position="1036"/>
        <end position="1068"/>
    </location>
</feature>
<dbReference type="InterPro" id="IPR027417">
    <property type="entry name" value="P-loop_NTPase"/>
</dbReference>
<dbReference type="PROSITE" id="PS50297">
    <property type="entry name" value="ANK_REP_REGION"/>
    <property type="match status" value="4"/>
</dbReference>
<proteinExistence type="predicted"/>
<dbReference type="AlphaFoldDB" id="A0AAD6HUD3"/>
<keyword evidence="2" id="KW-0040">ANK repeat</keyword>
<dbReference type="SUPFAM" id="SSF52540">
    <property type="entry name" value="P-loop containing nucleoside triphosphate hydrolases"/>
    <property type="match status" value="1"/>
</dbReference>
<reference evidence="6" key="2">
    <citation type="submission" date="2023-01" db="EMBL/GenBank/DDBJ databases">
        <authorList>
            <person name="Petersen C."/>
        </authorList>
    </citation>
    <scope>NUCLEOTIDE SEQUENCE</scope>
    <source>
        <strain evidence="6">IBT 17514</strain>
    </source>
</reference>
<evidence type="ECO:0000259" key="4">
    <source>
        <dbReference type="Pfam" id="PF22939"/>
    </source>
</evidence>
<dbReference type="Pfam" id="PF13637">
    <property type="entry name" value="Ank_4"/>
    <property type="match status" value="1"/>
</dbReference>
<dbReference type="InterPro" id="IPR002110">
    <property type="entry name" value="Ankyrin_rpt"/>
</dbReference>
<dbReference type="EMBL" id="JAQJAN010000002">
    <property type="protein sequence ID" value="KAJ5738023.1"/>
    <property type="molecule type" value="Genomic_DNA"/>
</dbReference>
<feature type="repeat" description="ANK" evidence="2">
    <location>
        <begin position="1003"/>
        <end position="1035"/>
    </location>
</feature>
<evidence type="ECO:0000256" key="1">
    <source>
        <dbReference type="ARBA" id="ARBA00022737"/>
    </source>
</evidence>
<dbReference type="Pfam" id="PF00023">
    <property type="entry name" value="Ank"/>
    <property type="match status" value="1"/>
</dbReference>
<feature type="repeat" description="ANK" evidence="2">
    <location>
        <begin position="780"/>
        <end position="808"/>
    </location>
</feature>
<evidence type="ECO:0000313" key="6">
    <source>
        <dbReference type="EMBL" id="KAJ5738023.1"/>
    </source>
</evidence>
<feature type="domain" description="GPI inositol-deacylase winged helix" evidence="4">
    <location>
        <begin position="493"/>
        <end position="580"/>
    </location>
</feature>
<feature type="repeat" description="ANK" evidence="2">
    <location>
        <begin position="970"/>
        <end position="1002"/>
    </location>
</feature>
<reference evidence="6" key="1">
    <citation type="journal article" date="2023" name="IMA Fungus">
        <title>Comparative genomic study of the Penicillium genus elucidates a diverse pangenome and 15 lateral gene transfer events.</title>
        <authorList>
            <person name="Petersen C."/>
            <person name="Sorensen T."/>
            <person name="Nielsen M.R."/>
            <person name="Sondergaard T.E."/>
            <person name="Sorensen J.L."/>
            <person name="Fitzpatrick D.A."/>
            <person name="Frisvad J.C."/>
            <person name="Nielsen K.L."/>
        </authorList>
    </citation>
    <scope>NUCLEOTIDE SEQUENCE</scope>
    <source>
        <strain evidence="6">IBT 17514</strain>
    </source>
</reference>
<gene>
    <name evidence="6" type="ORF">N7493_001178</name>
</gene>
<keyword evidence="7" id="KW-1185">Reference proteome</keyword>
<dbReference type="Gene3D" id="1.25.40.20">
    <property type="entry name" value="Ankyrin repeat-containing domain"/>
    <property type="match status" value="2"/>
</dbReference>
<name>A0AAD6HUD3_9EURO</name>
<dbReference type="InterPro" id="IPR054471">
    <property type="entry name" value="GPIID_WHD"/>
</dbReference>
<keyword evidence="3" id="KW-0732">Signal</keyword>
<evidence type="ECO:0000256" key="3">
    <source>
        <dbReference type="SAM" id="SignalP"/>
    </source>
</evidence>
<feature type="repeat" description="ANK" evidence="2">
    <location>
        <begin position="900"/>
        <end position="932"/>
    </location>
</feature>
<dbReference type="PROSITE" id="PS50088">
    <property type="entry name" value="ANK_REPEAT"/>
    <property type="match status" value="5"/>
</dbReference>
<organism evidence="6 7">
    <name type="scientific">Penicillium malachiteum</name>
    <dbReference type="NCBI Taxonomy" id="1324776"/>
    <lineage>
        <taxon>Eukaryota</taxon>
        <taxon>Fungi</taxon>
        <taxon>Dikarya</taxon>
        <taxon>Ascomycota</taxon>
        <taxon>Pezizomycotina</taxon>
        <taxon>Eurotiomycetes</taxon>
        <taxon>Eurotiomycetidae</taxon>
        <taxon>Eurotiales</taxon>
        <taxon>Aspergillaceae</taxon>
        <taxon>Penicillium</taxon>
    </lineage>
</organism>
<evidence type="ECO:0000313" key="7">
    <source>
        <dbReference type="Proteomes" id="UP001215712"/>
    </source>
</evidence>
<evidence type="ECO:0000256" key="2">
    <source>
        <dbReference type="PROSITE-ProRule" id="PRU00023"/>
    </source>
</evidence>